<feature type="region of interest" description="Disordered" evidence="1">
    <location>
        <begin position="15"/>
        <end position="47"/>
    </location>
</feature>
<dbReference type="PANTHER" id="PTHR40265:SF1">
    <property type="entry name" value="GLYOXALASE-LIKE DOMAIN-CONTAINING PROTEIN"/>
    <property type="match status" value="1"/>
</dbReference>
<dbReference type="Gene3D" id="3.10.180.10">
    <property type="entry name" value="2,3-Dihydroxybiphenyl 1,2-Dioxygenase, domain 1"/>
    <property type="match status" value="1"/>
</dbReference>
<dbReference type="HOGENOM" id="CLU_058475_0_1_1"/>
<dbReference type="AlphaFoldDB" id="L2G867"/>
<evidence type="ECO:0000259" key="2">
    <source>
        <dbReference type="Pfam" id="PF13468"/>
    </source>
</evidence>
<evidence type="ECO:0000313" key="3">
    <source>
        <dbReference type="EMBL" id="ELA34223.1"/>
    </source>
</evidence>
<protein>
    <submittedName>
        <fullName evidence="3">Glyoxalase bleomycin resistance protein dioxygenase superfamily</fullName>
    </submittedName>
</protein>
<gene>
    <name evidence="3" type="ORF">CGGC5_678</name>
</gene>
<dbReference type="EMBL" id="KB020625">
    <property type="protein sequence ID" value="ELA34223.1"/>
    <property type="molecule type" value="Genomic_DNA"/>
</dbReference>
<keyword evidence="3" id="KW-0560">Oxidoreductase</keyword>
<proteinExistence type="predicted"/>
<feature type="domain" description="Glyoxalase-like" evidence="2">
    <location>
        <begin position="58"/>
        <end position="214"/>
    </location>
</feature>
<reference evidence="3" key="1">
    <citation type="submission" date="2012-08" db="EMBL/GenBank/DDBJ databases">
        <title>Genome analysis of Colletotrichum orbiculare and Colletotrichum fructicola.</title>
        <authorList>
            <person name="Gan P.H.P."/>
            <person name="Ikeda K."/>
            <person name="Irieda H."/>
            <person name="Narusaka M."/>
            <person name="O'Connell R.J."/>
            <person name="Narusaka Y."/>
            <person name="Takano Y."/>
            <person name="Kubo Y."/>
            <person name="Shirasu K."/>
        </authorList>
    </citation>
    <scope>NUCLEOTIDE SEQUENCE</scope>
    <source>
        <strain evidence="3">Nara gc5</strain>
    </source>
</reference>
<evidence type="ECO:0000256" key="1">
    <source>
        <dbReference type="SAM" id="MobiDB-lite"/>
    </source>
</evidence>
<dbReference type="PANTHER" id="PTHR40265">
    <property type="entry name" value="BLL2707 PROTEIN"/>
    <property type="match status" value="1"/>
</dbReference>
<dbReference type="InterPro" id="IPR029068">
    <property type="entry name" value="Glyas_Bleomycin-R_OHBP_Dase"/>
</dbReference>
<keyword evidence="3" id="KW-0223">Dioxygenase</keyword>
<dbReference type="InterPro" id="IPR025870">
    <property type="entry name" value="Glyoxalase-like_dom"/>
</dbReference>
<accession>L2G867</accession>
<name>L2G867_COLFN</name>
<dbReference type="GO" id="GO:0051213">
    <property type="term" value="F:dioxygenase activity"/>
    <property type="evidence" value="ECO:0007669"/>
    <property type="project" value="UniProtKB-KW"/>
</dbReference>
<sequence length="295" mass="32249">MIVFNGIIVGRAGNSSHQTSQNGFLKAESAPPRSYRHPLTPPSPRQPPTLALGRIHHRHADGRTENKLVIFADGTYLELISFVEGISPEERLKHKWGAKKDGTIIDWAYSLVDESGFSAIQKRVSAVQSLASYDDPVPGGRIRPDGEELKWAVALPGPEGKVERGELPFWCFDRTPRKLRVPDHVEKNVTHPSRALGVHSVEVDVSSEDFKKAYAGIIGQPGQGENGGTWAFDVPIRQFEDPRHIQVTVSEGKSLEGSIRLALYTAKGTEKREIRGDLGAGVSVKIDLIPVSGSA</sequence>
<dbReference type="Pfam" id="PF13468">
    <property type="entry name" value="Glyoxalase_3"/>
    <property type="match status" value="1"/>
</dbReference>
<organism evidence="3">
    <name type="scientific">Colletotrichum fructicola (strain Nara gc5)</name>
    <name type="common">Anthracnose fungus</name>
    <name type="synonym">Colletotrichum gloeosporioides (strain Nara gc5)</name>
    <dbReference type="NCBI Taxonomy" id="1213859"/>
    <lineage>
        <taxon>Eukaryota</taxon>
        <taxon>Fungi</taxon>
        <taxon>Dikarya</taxon>
        <taxon>Ascomycota</taxon>
        <taxon>Pezizomycotina</taxon>
        <taxon>Sordariomycetes</taxon>
        <taxon>Hypocreomycetidae</taxon>
        <taxon>Glomerellales</taxon>
        <taxon>Glomerellaceae</taxon>
        <taxon>Colletotrichum</taxon>
        <taxon>Colletotrichum gloeosporioides species complex</taxon>
    </lineage>
</organism>